<feature type="transmembrane region" description="Helical" evidence="7">
    <location>
        <begin position="54"/>
        <end position="73"/>
    </location>
</feature>
<gene>
    <name evidence="9" type="ORF">GA0061075_10190</name>
    <name evidence="8" type="ORF">HF960_01665</name>
</gene>
<feature type="transmembrane region" description="Helical" evidence="7">
    <location>
        <begin position="199"/>
        <end position="220"/>
    </location>
</feature>
<comment type="subcellular location">
    <subcellularLocation>
        <location evidence="1">Membrane</location>
        <topology evidence="1">Multi-pass membrane protein</topology>
    </subcellularLocation>
</comment>
<organism evidence="8 11">
    <name type="scientific">Weissella hellenica</name>
    <dbReference type="NCBI Taxonomy" id="46256"/>
    <lineage>
        <taxon>Bacteria</taxon>
        <taxon>Bacillati</taxon>
        <taxon>Bacillota</taxon>
        <taxon>Bacilli</taxon>
        <taxon>Lactobacillales</taxon>
        <taxon>Lactobacillaceae</taxon>
        <taxon>Weissella</taxon>
    </lineage>
</organism>
<feature type="transmembrane region" description="Helical" evidence="7">
    <location>
        <begin position="413"/>
        <end position="435"/>
    </location>
</feature>
<feature type="transmembrane region" description="Helical" evidence="7">
    <location>
        <begin position="384"/>
        <end position="401"/>
    </location>
</feature>
<dbReference type="GO" id="GO:0042907">
    <property type="term" value="F:xanthine transmembrane transporter activity"/>
    <property type="evidence" value="ECO:0007669"/>
    <property type="project" value="TreeGrafter"/>
</dbReference>
<dbReference type="AlphaFoldDB" id="A0A4Y4FZ67"/>
<dbReference type="Proteomes" id="UP000182448">
    <property type="component" value="Unassembled WGS sequence"/>
</dbReference>
<accession>A0A4Y4FZ67</accession>
<name>A0A4Y4FZ67_WEIHE</name>
<evidence type="ECO:0000313" key="8">
    <source>
        <dbReference type="EMBL" id="NKY66410.1"/>
    </source>
</evidence>
<evidence type="ECO:0000256" key="6">
    <source>
        <dbReference type="ARBA" id="ARBA00023136"/>
    </source>
</evidence>
<comment type="similarity">
    <text evidence="2">Belongs to the nucleobase:cation symporter-2 (NCS2) (TC 2.A.40) family.</text>
</comment>
<dbReference type="EMBL" id="JAAXPM010000001">
    <property type="protein sequence ID" value="NKY66410.1"/>
    <property type="molecule type" value="Genomic_DNA"/>
</dbReference>
<feature type="transmembrane region" description="Helical" evidence="7">
    <location>
        <begin position="174"/>
        <end position="192"/>
    </location>
</feature>
<dbReference type="PANTHER" id="PTHR42810:SF2">
    <property type="entry name" value="PURINE PERMEASE C1399.01C-RELATED"/>
    <property type="match status" value="1"/>
</dbReference>
<dbReference type="Proteomes" id="UP000585749">
    <property type="component" value="Unassembled WGS sequence"/>
</dbReference>
<keyword evidence="3" id="KW-0813">Transport</keyword>
<protein>
    <submittedName>
        <fullName evidence="9">Nucleobase:cation symporter-2, NCS2 family</fullName>
    </submittedName>
    <submittedName>
        <fullName evidence="8">Purine/pyrimidine permease</fullName>
    </submittedName>
</protein>
<evidence type="ECO:0000313" key="10">
    <source>
        <dbReference type="Proteomes" id="UP000182448"/>
    </source>
</evidence>
<keyword evidence="10" id="KW-1185">Reference proteome</keyword>
<proteinExistence type="inferred from homology"/>
<dbReference type="OrthoDB" id="9805749at2"/>
<dbReference type="Pfam" id="PF00860">
    <property type="entry name" value="Xan_ur_permease"/>
    <property type="match status" value="1"/>
</dbReference>
<sequence length="446" mass="46698">MAEKESGLLIGANDKVPVAEAGLLGLQHVLAMDVYVPPLIIAGLLSMSAAQTSGFLQVAFLACGIGTLFQTSLFMKMPMSQGPSYVPIGAIVGVFMGNGAAHGGMATVIGSSILAAILLILLGFSGFYQKIVNKLVPSIVGGTIITCVGLSLIPSALNDNIFEASGNIYQNIELAVITMVALLVSITIGTYLPKLQKIFKIGSIVIALMIGTIVASFKGLMDWSTVLNADWFSLPKFTALHYGINFNLSAIITFIIIFVVLTTETTGTWFAMSAVTKEKISNKQWNHGIIGEGMSCLVAALLGSTPMTGYSTNAGVVSITGVASRRVFVAAGFWFILLGFFGKLSALLAAIPAAVVGGVFAVIVVIIMLSGLNVIGDLNMTGNKGYIIGVPIVMTLALVFLPDKVINDAPQMIQYLLGSPITVAAVTAVILNLVLNKKEPKSAMTD</sequence>
<dbReference type="RefSeq" id="WP_074426636.1">
    <property type="nucleotide sequence ID" value="NZ_BJEG01000001.1"/>
</dbReference>
<keyword evidence="4 7" id="KW-0812">Transmembrane</keyword>
<dbReference type="NCBIfam" id="NF037981">
    <property type="entry name" value="NCS2_1"/>
    <property type="match status" value="1"/>
</dbReference>
<feature type="transmembrane region" description="Helical" evidence="7">
    <location>
        <begin position="327"/>
        <end position="344"/>
    </location>
</feature>
<dbReference type="InterPro" id="IPR006043">
    <property type="entry name" value="NCS2"/>
</dbReference>
<evidence type="ECO:0000313" key="9">
    <source>
        <dbReference type="EMBL" id="SCB72921.1"/>
    </source>
</evidence>
<feature type="transmembrane region" description="Helical" evidence="7">
    <location>
        <begin position="135"/>
        <end position="154"/>
    </location>
</feature>
<evidence type="ECO:0000256" key="4">
    <source>
        <dbReference type="ARBA" id="ARBA00022692"/>
    </source>
</evidence>
<evidence type="ECO:0000313" key="11">
    <source>
        <dbReference type="Proteomes" id="UP000585749"/>
    </source>
</evidence>
<reference evidence="8 11" key="2">
    <citation type="submission" date="2020-04" db="EMBL/GenBank/DDBJ databases">
        <title>MicrobeNet Type strains.</title>
        <authorList>
            <person name="Nicholson A.C."/>
        </authorList>
    </citation>
    <scope>NUCLEOTIDE SEQUENCE [LARGE SCALE GENOMIC DNA]</scope>
    <source>
        <strain evidence="8 11">CCUG 33494</strain>
    </source>
</reference>
<dbReference type="GO" id="GO:0005886">
    <property type="term" value="C:plasma membrane"/>
    <property type="evidence" value="ECO:0007669"/>
    <property type="project" value="TreeGrafter"/>
</dbReference>
<feature type="transmembrane region" description="Helical" evidence="7">
    <location>
        <begin position="108"/>
        <end position="128"/>
    </location>
</feature>
<dbReference type="EMBL" id="FMAW01000001">
    <property type="protein sequence ID" value="SCB72921.1"/>
    <property type="molecule type" value="Genomic_DNA"/>
</dbReference>
<evidence type="ECO:0000256" key="1">
    <source>
        <dbReference type="ARBA" id="ARBA00004141"/>
    </source>
</evidence>
<evidence type="ECO:0000256" key="5">
    <source>
        <dbReference type="ARBA" id="ARBA00022989"/>
    </source>
</evidence>
<evidence type="ECO:0000256" key="7">
    <source>
        <dbReference type="SAM" id="Phobius"/>
    </source>
</evidence>
<evidence type="ECO:0000256" key="2">
    <source>
        <dbReference type="ARBA" id="ARBA00008821"/>
    </source>
</evidence>
<evidence type="ECO:0000256" key="3">
    <source>
        <dbReference type="ARBA" id="ARBA00022448"/>
    </source>
</evidence>
<feature type="transmembrane region" description="Helical" evidence="7">
    <location>
        <begin position="240"/>
        <end position="262"/>
    </location>
</feature>
<keyword evidence="6 7" id="KW-0472">Membrane</keyword>
<keyword evidence="5 7" id="KW-1133">Transmembrane helix</keyword>
<comment type="caution">
    <text evidence="8">The sequence shown here is derived from an EMBL/GenBank/DDBJ whole genome shotgun (WGS) entry which is preliminary data.</text>
</comment>
<dbReference type="PANTHER" id="PTHR42810">
    <property type="entry name" value="PURINE PERMEASE C1399.01C-RELATED"/>
    <property type="match status" value="1"/>
</dbReference>
<reference evidence="9 10" key="1">
    <citation type="submission" date="2016-08" db="EMBL/GenBank/DDBJ databases">
        <authorList>
            <person name="Varghese N."/>
            <person name="Submissions Spin"/>
        </authorList>
    </citation>
    <scope>NUCLEOTIDE SEQUENCE [LARGE SCALE GENOMIC DNA]</scope>
    <source>
        <strain evidence="9 10">R-53116</strain>
    </source>
</reference>
<feature type="transmembrane region" description="Helical" evidence="7">
    <location>
        <begin position="350"/>
        <end position="372"/>
    </location>
</feature>